<dbReference type="NCBIfam" id="TIGR00180">
    <property type="entry name" value="parB_part"/>
    <property type="match status" value="1"/>
</dbReference>
<reference evidence="4" key="2">
    <citation type="submission" date="2021-08" db="EMBL/GenBank/DDBJ databases">
        <authorList>
            <person name="Tani A."/>
            <person name="Ola A."/>
            <person name="Ogura Y."/>
            <person name="Katsura K."/>
            <person name="Hayashi T."/>
        </authorList>
    </citation>
    <scope>NUCLEOTIDE SEQUENCE</scope>
    <source>
        <strain evidence="4">DSM 19015</strain>
    </source>
</reference>
<proteinExistence type="inferred from homology"/>
<dbReference type="InterPro" id="IPR050336">
    <property type="entry name" value="Chromosome_partition/occlusion"/>
</dbReference>
<feature type="compositionally biased region" description="Low complexity" evidence="2">
    <location>
        <begin position="34"/>
        <end position="43"/>
    </location>
</feature>
<dbReference type="SUPFAM" id="SSF110849">
    <property type="entry name" value="ParB/Sulfiredoxin"/>
    <property type="match status" value="1"/>
</dbReference>
<dbReference type="Gene3D" id="3.90.1530.30">
    <property type="match status" value="1"/>
</dbReference>
<sequence length="354" mass="38173">MIKRKDTLRAALTARERELPTGNFANTDGEGREPSAAPSALPLAAEPARPLVRSGAVGAMGRSLGRIAHAADEARAMIAAGDTVVELDPGLVDPSFIPDRLPTEAQDATDLIALIRDHGQQVPILVRPHPDRPNRYQVAYGHRRLRAAVALGRPIRAVVKTLSDADLVVAQGQENSARTDLSYIERALFAVSLEDRGFDRATVMSALAMEKTQLSRLIAIGRAVPASLVTAIGPAPKTGRPRWSALVEALARADADELLKVTLGRKDFQGLDSDGRFGRVLTALTATPRPERGGLVSAWKNSIGQAVVRIDQNARRTHLTIDERIEPSFGAFLIENLPNLYDAFQSRKTKGDSS</sequence>
<evidence type="ECO:0000256" key="2">
    <source>
        <dbReference type="SAM" id="MobiDB-lite"/>
    </source>
</evidence>
<dbReference type="EMBL" id="BPQP01000023">
    <property type="protein sequence ID" value="GJD94448.1"/>
    <property type="molecule type" value="Genomic_DNA"/>
</dbReference>
<dbReference type="RefSeq" id="WP_238243622.1">
    <property type="nucleotide sequence ID" value="NZ_BPQP01000023.1"/>
</dbReference>
<dbReference type="Pfam" id="PF07506">
    <property type="entry name" value="RepB"/>
    <property type="match status" value="1"/>
</dbReference>
<dbReference type="Proteomes" id="UP001055125">
    <property type="component" value="Unassembled WGS sequence"/>
</dbReference>
<dbReference type="Pfam" id="PF02195">
    <property type="entry name" value="ParB_N"/>
    <property type="match status" value="1"/>
</dbReference>
<accession>A0ABQ4RUG8</accession>
<dbReference type="CDD" id="cd16405">
    <property type="entry name" value="RepB_like_N"/>
    <property type="match status" value="1"/>
</dbReference>
<dbReference type="NCBIfam" id="TIGR03454">
    <property type="entry name" value="partition_RepB"/>
    <property type="match status" value="1"/>
</dbReference>
<evidence type="ECO:0000313" key="4">
    <source>
        <dbReference type="EMBL" id="GJD94448.1"/>
    </source>
</evidence>
<feature type="region of interest" description="Disordered" evidence="2">
    <location>
        <begin position="13"/>
        <end position="43"/>
    </location>
</feature>
<dbReference type="SMART" id="SM00470">
    <property type="entry name" value="ParB"/>
    <property type="match status" value="1"/>
</dbReference>
<dbReference type="InterPro" id="IPR004437">
    <property type="entry name" value="ParB/RepB/Spo0J"/>
</dbReference>
<comment type="similarity">
    <text evidence="1">Belongs to the ParB family.</text>
</comment>
<dbReference type="InterPro" id="IPR037972">
    <property type="entry name" value="RepB_N"/>
</dbReference>
<dbReference type="InterPro" id="IPR011111">
    <property type="entry name" value="Plasmid_RepB"/>
</dbReference>
<evidence type="ECO:0000313" key="5">
    <source>
        <dbReference type="Proteomes" id="UP001055125"/>
    </source>
</evidence>
<gene>
    <name evidence="4" type="primary">noc_2</name>
    <name evidence="4" type="ORF">OCOJLMKI_1650</name>
</gene>
<dbReference type="PANTHER" id="PTHR33375:SF1">
    <property type="entry name" value="CHROMOSOME-PARTITIONING PROTEIN PARB-RELATED"/>
    <property type="match status" value="1"/>
</dbReference>
<name>A0ABQ4RUG8_9HYPH</name>
<dbReference type="PANTHER" id="PTHR33375">
    <property type="entry name" value="CHROMOSOME-PARTITIONING PROTEIN PARB-RELATED"/>
    <property type="match status" value="1"/>
</dbReference>
<evidence type="ECO:0000256" key="1">
    <source>
        <dbReference type="ARBA" id="ARBA00006295"/>
    </source>
</evidence>
<evidence type="ECO:0000259" key="3">
    <source>
        <dbReference type="SMART" id="SM00470"/>
    </source>
</evidence>
<feature type="domain" description="ParB-like N-terminal" evidence="3">
    <location>
        <begin position="85"/>
        <end position="176"/>
    </location>
</feature>
<dbReference type="InterPro" id="IPR036086">
    <property type="entry name" value="ParB/Sulfiredoxin_sf"/>
</dbReference>
<organism evidence="4 5">
    <name type="scientific">Methylobacterium iners</name>
    <dbReference type="NCBI Taxonomy" id="418707"/>
    <lineage>
        <taxon>Bacteria</taxon>
        <taxon>Pseudomonadati</taxon>
        <taxon>Pseudomonadota</taxon>
        <taxon>Alphaproteobacteria</taxon>
        <taxon>Hyphomicrobiales</taxon>
        <taxon>Methylobacteriaceae</taxon>
        <taxon>Methylobacterium</taxon>
    </lineage>
</organism>
<dbReference type="SUPFAM" id="SSF109709">
    <property type="entry name" value="KorB DNA-binding domain-like"/>
    <property type="match status" value="1"/>
</dbReference>
<keyword evidence="5" id="KW-1185">Reference proteome</keyword>
<reference evidence="4" key="1">
    <citation type="journal article" date="2021" name="Front. Microbiol.">
        <title>Comprehensive Comparative Genomics and Phenotyping of Methylobacterium Species.</title>
        <authorList>
            <person name="Alessa O."/>
            <person name="Ogura Y."/>
            <person name="Fujitani Y."/>
            <person name="Takami H."/>
            <person name="Hayashi T."/>
            <person name="Sahin N."/>
            <person name="Tani A."/>
        </authorList>
    </citation>
    <scope>NUCLEOTIDE SEQUENCE</scope>
    <source>
        <strain evidence="4">DSM 19015</strain>
    </source>
</reference>
<dbReference type="InterPro" id="IPR017819">
    <property type="entry name" value="Plasmid_partition_RepB"/>
</dbReference>
<dbReference type="InterPro" id="IPR003115">
    <property type="entry name" value="ParB_N"/>
</dbReference>
<comment type="caution">
    <text evidence="4">The sequence shown here is derived from an EMBL/GenBank/DDBJ whole genome shotgun (WGS) entry which is preliminary data.</text>
</comment>
<protein>
    <submittedName>
        <fullName evidence="4">Nucleoid occlusion protein</fullName>
    </submittedName>
</protein>